<accession>A0A177MZB4</accession>
<organism evidence="1 2">
    <name type="scientific">Methylomonas lenta</name>
    <dbReference type="NCBI Taxonomy" id="980561"/>
    <lineage>
        <taxon>Bacteria</taxon>
        <taxon>Pseudomonadati</taxon>
        <taxon>Pseudomonadota</taxon>
        <taxon>Gammaproteobacteria</taxon>
        <taxon>Methylococcales</taxon>
        <taxon>Methylococcaceae</taxon>
        <taxon>Methylomonas</taxon>
    </lineage>
</organism>
<name>A0A177MZB4_9GAMM</name>
<evidence type="ECO:0000313" key="1">
    <source>
        <dbReference type="EMBL" id="OAI10734.1"/>
    </source>
</evidence>
<dbReference type="RefSeq" id="WP_066986758.1">
    <property type="nucleotide sequence ID" value="NZ_LUUI01000150.1"/>
</dbReference>
<sequence length="76" mass="8580">MNNTSQSLNEHQIINGSVFHITRENHNKALHFLEEIKRQSGGLANQDEAYGHVIHSLAETVMWMLIEAVEVAPELS</sequence>
<gene>
    <name evidence="1" type="ORF">A1359_15865</name>
</gene>
<proteinExistence type="predicted"/>
<comment type="caution">
    <text evidence="1">The sequence shown here is derived from an EMBL/GenBank/DDBJ whole genome shotgun (WGS) entry which is preliminary data.</text>
</comment>
<evidence type="ECO:0000313" key="2">
    <source>
        <dbReference type="Proteomes" id="UP000078476"/>
    </source>
</evidence>
<dbReference type="Proteomes" id="UP000078476">
    <property type="component" value="Unassembled WGS sequence"/>
</dbReference>
<protein>
    <submittedName>
        <fullName evidence="1">Uncharacterized protein</fullName>
    </submittedName>
</protein>
<keyword evidence="2" id="KW-1185">Reference proteome</keyword>
<dbReference type="EMBL" id="LUUI01000150">
    <property type="protein sequence ID" value="OAI10734.1"/>
    <property type="molecule type" value="Genomic_DNA"/>
</dbReference>
<dbReference type="STRING" id="980561.A1359_15865"/>
<dbReference type="AlphaFoldDB" id="A0A177MZB4"/>
<reference evidence="1 2" key="1">
    <citation type="submission" date="2016-03" db="EMBL/GenBank/DDBJ databases">
        <authorList>
            <person name="Ploux O."/>
        </authorList>
    </citation>
    <scope>NUCLEOTIDE SEQUENCE [LARGE SCALE GENOMIC DNA]</scope>
    <source>
        <strain evidence="1 2">R-45370</strain>
    </source>
</reference>